<accession>A0A0E9QHK9</accession>
<reference evidence="1" key="1">
    <citation type="submission" date="2014-11" db="EMBL/GenBank/DDBJ databases">
        <authorList>
            <person name="Amaro Gonzalez C."/>
        </authorList>
    </citation>
    <scope>NUCLEOTIDE SEQUENCE</scope>
</reference>
<organism evidence="1">
    <name type="scientific">Anguilla anguilla</name>
    <name type="common">European freshwater eel</name>
    <name type="synonym">Muraena anguilla</name>
    <dbReference type="NCBI Taxonomy" id="7936"/>
    <lineage>
        <taxon>Eukaryota</taxon>
        <taxon>Metazoa</taxon>
        <taxon>Chordata</taxon>
        <taxon>Craniata</taxon>
        <taxon>Vertebrata</taxon>
        <taxon>Euteleostomi</taxon>
        <taxon>Actinopterygii</taxon>
        <taxon>Neopterygii</taxon>
        <taxon>Teleostei</taxon>
        <taxon>Anguilliformes</taxon>
        <taxon>Anguillidae</taxon>
        <taxon>Anguilla</taxon>
    </lineage>
</organism>
<proteinExistence type="predicted"/>
<protein>
    <submittedName>
        <fullName evidence="1">Uncharacterized protein</fullName>
    </submittedName>
</protein>
<evidence type="ECO:0000313" key="1">
    <source>
        <dbReference type="EMBL" id="JAH16249.1"/>
    </source>
</evidence>
<reference evidence="1" key="2">
    <citation type="journal article" date="2015" name="Fish Shellfish Immunol.">
        <title>Early steps in the European eel (Anguilla anguilla)-Vibrio vulnificus interaction in the gills: Role of the RtxA13 toxin.</title>
        <authorList>
            <person name="Callol A."/>
            <person name="Pajuelo D."/>
            <person name="Ebbesson L."/>
            <person name="Teles M."/>
            <person name="MacKenzie S."/>
            <person name="Amaro C."/>
        </authorList>
    </citation>
    <scope>NUCLEOTIDE SEQUENCE</scope>
</reference>
<name>A0A0E9QHK9_ANGAN</name>
<dbReference type="AlphaFoldDB" id="A0A0E9QHK9"/>
<sequence length="30" mass="3407">MFLPKAASDFQDKMDQFKKAAEGFKGKVSR</sequence>
<dbReference type="EMBL" id="GBXM01092328">
    <property type="protein sequence ID" value="JAH16249.1"/>
    <property type="molecule type" value="Transcribed_RNA"/>
</dbReference>